<comment type="caution">
    <text evidence="1">The sequence shown here is derived from an EMBL/GenBank/DDBJ whole genome shotgun (WGS) entry which is preliminary data.</text>
</comment>
<organism evidence="1 2">
    <name type="scientific">Paramecium sonneborni</name>
    <dbReference type="NCBI Taxonomy" id="65129"/>
    <lineage>
        <taxon>Eukaryota</taxon>
        <taxon>Sar</taxon>
        <taxon>Alveolata</taxon>
        <taxon>Ciliophora</taxon>
        <taxon>Intramacronucleata</taxon>
        <taxon>Oligohymenophorea</taxon>
        <taxon>Peniculida</taxon>
        <taxon>Parameciidae</taxon>
        <taxon>Paramecium</taxon>
    </lineage>
</organism>
<evidence type="ECO:0000313" key="1">
    <source>
        <dbReference type="EMBL" id="CAD8050105.1"/>
    </source>
</evidence>
<protein>
    <submittedName>
        <fullName evidence="1">Uncharacterized protein</fullName>
    </submittedName>
</protein>
<dbReference type="Proteomes" id="UP000692954">
    <property type="component" value="Unassembled WGS sequence"/>
</dbReference>
<dbReference type="AlphaFoldDB" id="A0A8S1K8M2"/>
<proteinExistence type="predicted"/>
<name>A0A8S1K8M2_9CILI</name>
<sequence length="218" mass="26339">MRKVSYDQFTCHTEIDNQPHMKTNSQYISITDIHTVDTNRKLEQIAFESKDYLEQEVTEDKEYIILQNNIRQQLSEQLNIENLAKFDFSNLDSKIQMIFKWIMVVFYRTSSEMYEWKLFKEICISQDKGKDLKYRIGLKNIVRMTKLEFELTKQLMLQRHCIELQNNNNKDISQFISQIYDIIQIIIRTFEAGQKVIRFEEELIKRQISEEQLEQSKK</sequence>
<keyword evidence="2" id="KW-1185">Reference proteome</keyword>
<evidence type="ECO:0000313" key="2">
    <source>
        <dbReference type="Proteomes" id="UP000692954"/>
    </source>
</evidence>
<reference evidence="1" key="1">
    <citation type="submission" date="2021-01" db="EMBL/GenBank/DDBJ databases">
        <authorList>
            <consortium name="Genoscope - CEA"/>
            <person name="William W."/>
        </authorList>
    </citation>
    <scope>NUCLEOTIDE SEQUENCE</scope>
</reference>
<gene>
    <name evidence="1" type="ORF">PSON_ATCC_30995.1.T0040476</name>
</gene>
<dbReference type="EMBL" id="CAJJDN010000004">
    <property type="protein sequence ID" value="CAD8050105.1"/>
    <property type="molecule type" value="Genomic_DNA"/>
</dbReference>
<dbReference type="OrthoDB" id="308127at2759"/>
<accession>A0A8S1K8M2</accession>